<dbReference type="InterPro" id="IPR034087">
    <property type="entry name" value="C/VIF1"/>
</dbReference>
<dbReference type="AlphaFoldDB" id="A0A2N9IKN6"/>
<evidence type="ECO:0000256" key="2">
    <source>
        <dbReference type="ARBA" id="ARBA00023157"/>
    </source>
</evidence>
<keyword evidence="2" id="KW-1015">Disulfide bond</keyword>
<name>A0A2N9IKN6_FAGSY</name>
<dbReference type="InterPro" id="IPR052421">
    <property type="entry name" value="PCW_Enzyme_Inhibitor"/>
</dbReference>
<dbReference type="GO" id="GO:0004857">
    <property type="term" value="F:enzyme inhibitor activity"/>
    <property type="evidence" value="ECO:0007669"/>
    <property type="project" value="InterPro"/>
</dbReference>
<dbReference type="PANTHER" id="PTHR36710">
    <property type="entry name" value="PECTINESTERASE INHIBITOR-LIKE"/>
    <property type="match status" value="1"/>
</dbReference>
<dbReference type="NCBIfam" id="TIGR01614">
    <property type="entry name" value="PME_inhib"/>
    <property type="match status" value="1"/>
</dbReference>
<organism evidence="6">
    <name type="scientific">Fagus sylvatica</name>
    <name type="common">Beechnut</name>
    <dbReference type="NCBI Taxonomy" id="28930"/>
    <lineage>
        <taxon>Eukaryota</taxon>
        <taxon>Viridiplantae</taxon>
        <taxon>Streptophyta</taxon>
        <taxon>Embryophyta</taxon>
        <taxon>Tracheophyta</taxon>
        <taxon>Spermatophyta</taxon>
        <taxon>Magnoliopsida</taxon>
        <taxon>eudicotyledons</taxon>
        <taxon>Gunneridae</taxon>
        <taxon>Pentapetalae</taxon>
        <taxon>rosids</taxon>
        <taxon>fabids</taxon>
        <taxon>Fagales</taxon>
        <taxon>Fagaceae</taxon>
        <taxon>Fagus</taxon>
    </lineage>
</organism>
<feature type="signal peptide" evidence="4">
    <location>
        <begin position="1"/>
        <end position="25"/>
    </location>
</feature>
<evidence type="ECO:0000256" key="3">
    <source>
        <dbReference type="ARBA" id="ARBA00038471"/>
    </source>
</evidence>
<dbReference type="SUPFAM" id="SSF101148">
    <property type="entry name" value="Plant invertase/pectin methylesterase inhibitor"/>
    <property type="match status" value="1"/>
</dbReference>
<evidence type="ECO:0000313" key="6">
    <source>
        <dbReference type="EMBL" id="SPD26227.1"/>
    </source>
</evidence>
<dbReference type="Pfam" id="PF04043">
    <property type="entry name" value="PMEI"/>
    <property type="match status" value="1"/>
</dbReference>
<keyword evidence="1 4" id="KW-0732">Signal</keyword>
<protein>
    <recommendedName>
        <fullName evidence="5">Pectinesterase inhibitor domain-containing protein</fullName>
    </recommendedName>
</protein>
<dbReference type="CDD" id="cd15796">
    <property type="entry name" value="CIF_like"/>
    <property type="match status" value="1"/>
</dbReference>
<feature type="chain" id="PRO_5014601812" description="Pectinesterase inhibitor domain-containing protein" evidence="4">
    <location>
        <begin position="26"/>
        <end position="182"/>
    </location>
</feature>
<reference evidence="6" key="1">
    <citation type="submission" date="2018-02" db="EMBL/GenBank/DDBJ databases">
        <authorList>
            <person name="Cohen D.B."/>
            <person name="Kent A.D."/>
        </authorList>
    </citation>
    <scope>NUCLEOTIDE SEQUENCE</scope>
</reference>
<dbReference type="SMART" id="SM00856">
    <property type="entry name" value="PMEI"/>
    <property type="match status" value="1"/>
</dbReference>
<feature type="domain" description="Pectinesterase inhibitor" evidence="5">
    <location>
        <begin position="32"/>
        <end position="177"/>
    </location>
</feature>
<comment type="similarity">
    <text evidence="3">Belongs to the PMEI family.</text>
</comment>
<dbReference type="FunFam" id="1.20.140.40:FF:000009">
    <property type="entry name" value="Invertase/pectin methylesterase inhibitor family protein"/>
    <property type="match status" value="1"/>
</dbReference>
<dbReference type="EMBL" id="OIVN01006148">
    <property type="protein sequence ID" value="SPD26227.1"/>
    <property type="molecule type" value="Genomic_DNA"/>
</dbReference>
<dbReference type="InterPro" id="IPR035513">
    <property type="entry name" value="Invertase/methylesterase_inhib"/>
</dbReference>
<proteinExistence type="inferred from homology"/>
<accession>A0A2N9IKN6</accession>
<gene>
    <name evidence="6" type="ORF">FSB_LOCUS54109</name>
</gene>
<evidence type="ECO:0000256" key="1">
    <source>
        <dbReference type="ARBA" id="ARBA00022729"/>
    </source>
</evidence>
<evidence type="ECO:0000256" key="4">
    <source>
        <dbReference type="SAM" id="SignalP"/>
    </source>
</evidence>
<sequence length="182" mass="20023">MRNSISPTSFFPILLLLIFLPFTQCSIFPLDKSGNLIEQICKKTPNYDLCLSSLLSNPESSNVDVKGLAQIMADILLGNVSDSLNYIEGLVKQAPEEQLERCLAYCAELYIPVVKYTLPQAIEALSKGQYRFANYGISDVAKEADTCEKKFSSSSIQSPLTDMNNLLESLSDVAVAIVNTLL</sequence>
<dbReference type="PANTHER" id="PTHR36710:SF18">
    <property type="entry name" value="PECTINESTERASE INHIBITOR 5-RELATED"/>
    <property type="match status" value="1"/>
</dbReference>
<evidence type="ECO:0000259" key="5">
    <source>
        <dbReference type="SMART" id="SM00856"/>
    </source>
</evidence>
<dbReference type="InterPro" id="IPR006501">
    <property type="entry name" value="Pectinesterase_inhib_dom"/>
</dbReference>
<dbReference type="Gene3D" id="1.20.140.40">
    <property type="entry name" value="Invertase/pectin methylesterase inhibitor family protein"/>
    <property type="match status" value="1"/>
</dbReference>